<feature type="signal peptide" evidence="3">
    <location>
        <begin position="1"/>
        <end position="26"/>
    </location>
</feature>
<dbReference type="EC" id="2.3.2.27" evidence="2"/>
<dbReference type="InterPro" id="IPR011989">
    <property type="entry name" value="ARM-like"/>
</dbReference>
<comment type="function">
    <text evidence="2">Functions as an E3 ubiquitin ligase.</text>
</comment>
<dbReference type="Gene3D" id="1.25.10.10">
    <property type="entry name" value="Leucine-rich Repeat Variant"/>
    <property type="match status" value="1"/>
</dbReference>
<dbReference type="Proteomes" id="UP001412067">
    <property type="component" value="Unassembled WGS sequence"/>
</dbReference>
<evidence type="ECO:0000259" key="4">
    <source>
        <dbReference type="Pfam" id="PF25598"/>
    </source>
</evidence>
<keyword evidence="3" id="KW-0732">Signal</keyword>
<evidence type="ECO:0000256" key="2">
    <source>
        <dbReference type="RuleBase" id="RU369093"/>
    </source>
</evidence>
<sequence>MRRTSNRQSRADAVLLLKSLIRLIPAATLMNLPQNFFEEIVKVSRDRISYQAMKAALQVLYGVSEHGRNTAKAVGAGGVHVLVELLLDEPEKKGCQMMMAMLGELCGCADGRSAVVRHAAGLAVIAKKMVRISSAATETATECGNSTREMMKEMLGMHYKAWRSSPCLTPQLKALYPPA</sequence>
<feature type="domain" description="U-box" evidence="4">
    <location>
        <begin position="4"/>
        <end position="140"/>
    </location>
</feature>
<feature type="chain" id="PRO_5045280160" description="U-box domain-containing protein" evidence="3">
    <location>
        <begin position="27"/>
        <end position="179"/>
    </location>
</feature>
<comment type="caution">
    <text evidence="5">The sequence shown here is derived from an EMBL/GenBank/DDBJ whole genome shotgun (WGS) entry which is preliminary data.</text>
</comment>
<comment type="catalytic activity">
    <reaction evidence="2">
        <text>S-ubiquitinyl-[E2 ubiquitin-conjugating enzyme]-L-cysteine + [acceptor protein]-L-lysine = [E2 ubiquitin-conjugating enzyme]-L-cysteine + N(6)-ubiquitinyl-[acceptor protein]-L-lysine.</text>
        <dbReference type="EC" id="2.3.2.27"/>
    </reaction>
</comment>
<evidence type="ECO:0000256" key="3">
    <source>
        <dbReference type="SAM" id="SignalP"/>
    </source>
</evidence>
<gene>
    <name evidence="5" type="primary">PUB23</name>
    <name evidence="5" type="ORF">KSP40_PGU019676</name>
</gene>
<evidence type="ECO:0000313" key="5">
    <source>
        <dbReference type="EMBL" id="KAK8965819.1"/>
    </source>
</evidence>
<dbReference type="PANTHER" id="PTHR22849:SF168">
    <property type="entry name" value="U-BOX DOMAIN-CONTAINING PROTEIN"/>
    <property type="match status" value="1"/>
</dbReference>
<dbReference type="Pfam" id="PF25598">
    <property type="entry name" value="ARM_PUB"/>
    <property type="match status" value="1"/>
</dbReference>
<protein>
    <recommendedName>
        <fullName evidence="2 4">U-box domain-containing protein</fullName>
        <ecNumber evidence="2">2.3.2.27</ecNumber>
    </recommendedName>
    <alternativeName>
        <fullName evidence="2">RING-type E3 ubiquitin transferase PUB</fullName>
    </alternativeName>
</protein>
<keyword evidence="2" id="KW-0808">Transferase</keyword>
<evidence type="ECO:0000313" key="6">
    <source>
        <dbReference type="Proteomes" id="UP001412067"/>
    </source>
</evidence>
<accession>A0ABR2MNQ4</accession>
<organism evidence="5 6">
    <name type="scientific">Platanthera guangdongensis</name>
    <dbReference type="NCBI Taxonomy" id="2320717"/>
    <lineage>
        <taxon>Eukaryota</taxon>
        <taxon>Viridiplantae</taxon>
        <taxon>Streptophyta</taxon>
        <taxon>Embryophyta</taxon>
        <taxon>Tracheophyta</taxon>
        <taxon>Spermatophyta</taxon>
        <taxon>Magnoliopsida</taxon>
        <taxon>Liliopsida</taxon>
        <taxon>Asparagales</taxon>
        <taxon>Orchidaceae</taxon>
        <taxon>Orchidoideae</taxon>
        <taxon>Orchideae</taxon>
        <taxon>Orchidinae</taxon>
        <taxon>Platanthera</taxon>
    </lineage>
</organism>
<dbReference type="InterPro" id="IPR016024">
    <property type="entry name" value="ARM-type_fold"/>
</dbReference>
<dbReference type="EMBL" id="JBBWWR010000005">
    <property type="protein sequence ID" value="KAK8965819.1"/>
    <property type="molecule type" value="Genomic_DNA"/>
</dbReference>
<dbReference type="InterPro" id="IPR045185">
    <property type="entry name" value="PUB22/23/24-like"/>
</dbReference>
<dbReference type="InterPro" id="IPR058678">
    <property type="entry name" value="ARM_PUB"/>
</dbReference>
<keyword evidence="6" id="KW-1185">Reference proteome</keyword>
<keyword evidence="1 2" id="KW-0833">Ubl conjugation pathway</keyword>
<reference evidence="5 6" key="1">
    <citation type="journal article" date="2022" name="Nat. Plants">
        <title>Genomes of leafy and leafless Platanthera orchids illuminate the evolution of mycoheterotrophy.</title>
        <authorList>
            <person name="Li M.H."/>
            <person name="Liu K.W."/>
            <person name="Li Z."/>
            <person name="Lu H.C."/>
            <person name="Ye Q.L."/>
            <person name="Zhang D."/>
            <person name="Wang J.Y."/>
            <person name="Li Y.F."/>
            <person name="Zhong Z.M."/>
            <person name="Liu X."/>
            <person name="Yu X."/>
            <person name="Liu D.K."/>
            <person name="Tu X.D."/>
            <person name="Liu B."/>
            <person name="Hao Y."/>
            <person name="Liao X.Y."/>
            <person name="Jiang Y.T."/>
            <person name="Sun W.H."/>
            <person name="Chen J."/>
            <person name="Chen Y.Q."/>
            <person name="Ai Y."/>
            <person name="Zhai J.W."/>
            <person name="Wu S.S."/>
            <person name="Zhou Z."/>
            <person name="Hsiao Y.Y."/>
            <person name="Wu W.L."/>
            <person name="Chen Y.Y."/>
            <person name="Lin Y.F."/>
            <person name="Hsu J.L."/>
            <person name="Li C.Y."/>
            <person name="Wang Z.W."/>
            <person name="Zhao X."/>
            <person name="Zhong W.Y."/>
            <person name="Ma X.K."/>
            <person name="Ma L."/>
            <person name="Huang J."/>
            <person name="Chen G.Z."/>
            <person name="Huang M.Z."/>
            <person name="Huang L."/>
            <person name="Peng D.H."/>
            <person name="Luo Y.B."/>
            <person name="Zou S.Q."/>
            <person name="Chen S.P."/>
            <person name="Lan S."/>
            <person name="Tsai W.C."/>
            <person name="Van de Peer Y."/>
            <person name="Liu Z.J."/>
        </authorList>
    </citation>
    <scope>NUCLEOTIDE SEQUENCE [LARGE SCALE GENOMIC DNA]</scope>
    <source>
        <strain evidence="5">Lor288</strain>
    </source>
</reference>
<proteinExistence type="predicted"/>
<evidence type="ECO:0000256" key="1">
    <source>
        <dbReference type="ARBA" id="ARBA00022786"/>
    </source>
</evidence>
<dbReference type="PANTHER" id="PTHR22849">
    <property type="entry name" value="WDSAM1 PROTEIN"/>
    <property type="match status" value="1"/>
</dbReference>
<comment type="pathway">
    <text evidence="2">Protein modification; protein ubiquitination.</text>
</comment>
<name>A0ABR2MNQ4_9ASPA</name>
<dbReference type="SUPFAM" id="SSF48371">
    <property type="entry name" value="ARM repeat"/>
    <property type="match status" value="1"/>
</dbReference>